<protein>
    <submittedName>
        <fullName evidence="2">DNA replication protein DnaC</fullName>
    </submittedName>
</protein>
<dbReference type="PANTHER" id="PTHR30050">
    <property type="entry name" value="CHROMOSOMAL REPLICATION INITIATOR PROTEIN DNAA"/>
    <property type="match status" value="1"/>
</dbReference>
<organism evidence="2 3">
    <name type="scientific">Pseudobutyrivibrio xylanivorans</name>
    <dbReference type="NCBI Taxonomy" id="185007"/>
    <lineage>
        <taxon>Bacteria</taxon>
        <taxon>Bacillati</taxon>
        <taxon>Bacillota</taxon>
        <taxon>Clostridia</taxon>
        <taxon>Lachnospirales</taxon>
        <taxon>Lachnospiraceae</taxon>
        <taxon>Pseudobutyrivibrio</taxon>
    </lineage>
</organism>
<evidence type="ECO:0000313" key="2">
    <source>
        <dbReference type="EMBL" id="SCZ76001.1"/>
    </source>
</evidence>
<dbReference type="InterPro" id="IPR027417">
    <property type="entry name" value="P-loop_NTPase"/>
</dbReference>
<dbReference type="GO" id="GO:0005524">
    <property type="term" value="F:ATP binding"/>
    <property type="evidence" value="ECO:0007669"/>
    <property type="project" value="InterPro"/>
</dbReference>
<name>A0A1G5RRE4_PSEXY</name>
<dbReference type="Pfam" id="PF01695">
    <property type="entry name" value="IstB_IS21"/>
    <property type="match status" value="1"/>
</dbReference>
<dbReference type="AlphaFoldDB" id="A0A1G5RRE4"/>
<dbReference type="PANTHER" id="PTHR30050:SF4">
    <property type="entry name" value="ATP-BINDING PROTEIN RV3427C IN INSERTION SEQUENCE-RELATED"/>
    <property type="match status" value="1"/>
</dbReference>
<dbReference type="CDD" id="cd00009">
    <property type="entry name" value="AAA"/>
    <property type="match status" value="1"/>
</dbReference>
<feature type="domain" description="AAA+ ATPase" evidence="1">
    <location>
        <begin position="184"/>
        <end position="318"/>
    </location>
</feature>
<dbReference type="GO" id="GO:0006260">
    <property type="term" value="P:DNA replication"/>
    <property type="evidence" value="ECO:0007669"/>
    <property type="project" value="TreeGrafter"/>
</dbReference>
<dbReference type="Proteomes" id="UP000199428">
    <property type="component" value="Unassembled WGS sequence"/>
</dbReference>
<dbReference type="RefSeq" id="WP_090160364.1">
    <property type="nucleotide sequence ID" value="NZ_FMWK01000001.1"/>
</dbReference>
<evidence type="ECO:0000313" key="3">
    <source>
        <dbReference type="Proteomes" id="UP000199428"/>
    </source>
</evidence>
<dbReference type="SMART" id="SM00382">
    <property type="entry name" value="AAA"/>
    <property type="match status" value="1"/>
</dbReference>
<dbReference type="SUPFAM" id="SSF52540">
    <property type="entry name" value="P-loop containing nucleoside triphosphate hydrolases"/>
    <property type="match status" value="1"/>
</dbReference>
<evidence type="ECO:0000259" key="1">
    <source>
        <dbReference type="SMART" id="SM00382"/>
    </source>
</evidence>
<gene>
    <name evidence="2" type="ORF">SAMN02910350_00027</name>
</gene>
<dbReference type="InterPro" id="IPR002611">
    <property type="entry name" value="IstB_ATP-bd"/>
</dbReference>
<dbReference type="NCBIfam" id="NF005304">
    <property type="entry name" value="PRK06835.1"/>
    <property type="match status" value="1"/>
</dbReference>
<sequence>MALTNEQYDALMRQYNHKQARNNQIVAYRTDEVYSAIPALSKLDEEVSKISVSSITAIFNGSDIQTAAAESKRKLSELKERRINLMESAGFPADYLEPPYDCPDCKDTGYVNGKRCHCFNQAAINLVYKQSNISNILSKENFDYFDLNVYDENYYEGNSNVSARATAQIALERAQNFVQNFKAKGGNLMLLGQTGCGKTFLSNCIAKALLDEGISVIYFTASELFKVFEDQTFKRHVNVEDLHDQIFDCDLLIIDDLGTEFPNNFTITKLFQCLNERLLRNKSTVISTNLSLEEMRDTYSERITSRVFSYYDAIRLIGDDIRIKKVMMNK</sequence>
<dbReference type="EMBL" id="FMWK01000001">
    <property type="protein sequence ID" value="SCZ76001.1"/>
    <property type="molecule type" value="Genomic_DNA"/>
</dbReference>
<accession>A0A1G5RRE4</accession>
<proteinExistence type="predicted"/>
<reference evidence="2 3" key="1">
    <citation type="submission" date="2016-10" db="EMBL/GenBank/DDBJ databases">
        <authorList>
            <person name="de Groot N.N."/>
        </authorList>
    </citation>
    <scope>NUCLEOTIDE SEQUENCE [LARGE SCALE GENOMIC DNA]</scope>
    <source>
        <strain evidence="2 3">DSM 10317</strain>
    </source>
</reference>
<dbReference type="Gene3D" id="3.40.50.300">
    <property type="entry name" value="P-loop containing nucleotide triphosphate hydrolases"/>
    <property type="match status" value="1"/>
</dbReference>
<dbReference type="InterPro" id="IPR003593">
    <property type="entry name" value="AAA+_ATPase"/>
</dbReference>